<feature type="domain" description="C2H2-type" evidence="10">
    <location>
        <begin position="426"/>
        <end position="453"/>
    </location>
</feature>
<organism evidence="11 12">
    <name type="scientific">Strigops habroptila</name>
    <name type="common">Kakapo</name>
    <dbReference type="NCBI Taxonomy" id="2489341"/>
    <lineage>
        <taxon>Eukaryota</taxon>
        <taxon>Metazoa</taxon>
        <taxon>Chordata</taxon>
        <taxon>Craniata</taxon>
        <taxon>Vertebrata</taxon>
        <taxon>Euteleostomi</taxon>
        <taxon>Archelosauria</taxon>
        <taxon>Archosauria</taxon>
        <taxon>Dinosauria</taxon>
        <taxon>Saurischia</taxon>
        <taxon>Theropoda</taxon>
        <taxon>Coelurosauria</taxon>
        <taxon>Aves</taxon>
        <taxon>Neognathae</taxon>
        <taxon>Neoaves</taxon>
        <taxon>Telluraves</taxon>
        <taxon>Australaves</taxon>
        <taxon>Psittaciformes</taxon>
        <taxon>Psittacidae</taxon>
        <taxon>Strigops</taxon>
    </lineage>
</organism>
<evidence type="ECO:0000313" key="12">
    <source>
        <dbReference type="Proteomes" id="UP000472266"/>
    </source>
</evidence>
<keyword evidence="6" id="KW-0862">Zinc</keyword>
<feature type="domain" description="C2H2-type" evidence="10">
    <location>
        <begin position="337"/>
        <end position="367"/>
    </location>
</feature>
<evidence type="ECO:0000256" key="3">
    <source>
        <dbReference type="ARBA" id="ARBA00022723"/>
    </source>
</evidence>
<dbReference type="PANTHER" id="PTHR46179:SF11">
    <property type="entry name" value="E3 UBIQUITIN-PROTEIN LIGASE ZFP91"/>
    <property type="match status" value="1"/>
</dbReference>
<dbReference type="Pfam" id="PF00096">
    <property type="entry name" value="zf-C2H2"/>
    <property type="match status" value="4"/>
</dbReference>
<evidence type="ECO:0000256" key="1">
    <source>
        <dbReference type="ARBA" id="ARBA00004123"/>
    </source>
</evidence>
<dbReference type="Proteomes" id="UP000472266">
    <property type="component" value="Unplaced"/>
</dbReference>
<dbReference type="GO" id="GO:0001227">
    <property type="term" value="F:DNA-binding transcription repressor activity, RNA polymerase II-specific"/>
    <property type="evidence" value="ECO:0007669"/>
    <property type="project" value="Ensembl"/>
</dbReference>
<evidence type="ECO:0000256" key="2">
    <source>
        <dbReference type="ARBA" id="ARBA00006991"/>
    </source>
</evidence>
<dbReference type="FunFam" id="3.30.160.60:FF:000511">
    <property type="entry name" value="zinc finger protein 692 isoform X2"/>
    <property type="match status" value="1"/>
</dbReference>
<dbReference type="OrthoDB" id="8685330at2759"/>
<evidence type="ECO:0000313" key="11">
    <source>
        <dbReference type="Ensembl" id="ENSSHBP00005008487.1"/>
    </source>
</evidence>
<dbReference type="SMART" id="SM00355">
    <property type="entry name" value="ZnF_C2H2"/>
    <property type="match status" value="5"/>
</dbReference>
<proteinExistence type="inferred from homology"/>
<keyword evidence="12" id="KW-1185">Reference proteome</keyword>
<dbReference type="PROSITE" id="PS00028">
    <property type="entry name" value="ZINC_FINGER_C2H2_1"/>
    <property type="match status" value="4"/>
</dbReference>
<feature type="domain" description="C2H2-type" evidence="10">
    <location>
        <begin position="398"/>
        <end position="425"/>
    </location>
</feature>
<name>A0A672U1Y5_STRHB</name>
<dbReference type="GO" id="GO:0005730">
    <property type="term" value="C:nucleolus"/>
    <property type="evidence" value="ECO:0007669"/>
    <property type="project" value="Ensembl"/>
</dbReference>
<feature type="region of interest" description="Disordered" evidence="9">
    <location>
        <begin position="471"/>
        <end position="564"/>
    </location>
</feature>
<dbReference type="InParanoid" id="A0A672U1Y5"/>
<dbReference type="Ensembl" id="ENSSHBT00005010236.1">
    <property type="protein sequence ID" value="ENSSHBP00005008487.1"/>
    <property type="gene ID" value="ENSSHBG00005007423.1"/>
</dbReference>
<protein>
    <submittedName>
        <fullName evidence="11">Zinc finger protein 692</fullName>
    </submittedName>
</protein>
<dbReference type="Gene3D" id="3.30.160.60">
    <property type="entry name" value="Classic Zinc Finger"/>
    <property type="match status" value="5"/>
</dbReference>
<evidence type="ECO:0000259" key="10">
    <source>
        <dbReference type="PROSITE" id="PS50157"/>
    </source>
</evidence>
<sequence length="564" mass="61850">MDPGRPARQRAPDCIRRQKRRELDARRSKCRIRIGGHLERWCRLKEQLGFALHSQLAQFLLDRYSSHGCVWSPGEPEPGLLHADALQRLVVLSHGHGQECGFIPDVKPPAPGGTSQLVWECVAGHSFSWGVPMSGHRGEEPGGDPGGRTPAGSGRRRSLRRAGKGEAEAEGEAPSPARERREEPGVAGDAGDAGGSAAPQVPAEMGTMVKDNESALVPEEKVEQGSEPQEEEEEEEEDEEDFAEDDDLTYTDDLRDENYHPALDSDSEPQRRPSQSKAHKNPIKEEQPPDELSLSSSSPSEEKSGRVSCKRRVRASDEDVAQIGPKRIRKAAKREILLCDFEGCGKIFSNRQYLNHHKKYQHVHQKTFTCSEPSCGKSFNFKKHLKEHEKLHSDKRDYICEFCARSFRTSSNLIIHRRIHTGEKPLQCEICGFTCRQKASLNWHMKKHDADSFYQFSCDLCGKKFEKKDNVTAHKSKSHPEVPSGAPPSERPTAPTPSPGAATPAGLQHPPAPAAMEPLEATGDTLGSGGDAVKMPPPVAGGQEGMGMQDAGASQGRAMDGAGS</sequence>
<dbReference type="GO" id="GO:0000978">
    <property type="term" value="F:RNA polymerase II cis-regulatory region sequence-specific DNA binding"/>
    <property type="evidence" value="ECO:0007669"/>
    <property type="project" value="Ensembl"/>
</dbReference>
<keyword evidence="4" id="KW-0677">Repeat</keyword>
<reference evidence="11" key="1">
    <citation type="submission" date="2025-08" db="UniProtKB">
        <authorList>
            <consortium name="Ensembl"/>
        </authorList>
    </citation>
    <scope>IDENTIFICATION</scope>
</reference>
<dbReference type="GO" id="GO:0005654">
    <property type="term" value="C:nucleoplasm"/>
    <property type="evidence" value="ECO:0007669"/>
    <property type="project" value="Ensembl"/>
</dbReference>
<evidence type="ECO:0000256" key="8">
    <source>
        <dbReference type="PROSITE-ProRule" id="PRU00042"/>
    </source>
</evidence>
<reference evidence="11" key="2">
    <citation type="submission" date="2025-09" db="UniProtKB">
        <authorList>
            <consortium name="Ensembl"/>
        </authorList>
    </citation>
    <scope>IDENTIFICATION</scope>
</reference>
<dbReference type="SUPFAM" id="SSF57667">
    <property type="entry name" value="beta-beta-alpha zinc fingers"/>
    <property type="match status" value="3"/>
</dbReference>
<accession>A0A672U1Y5</accession>
<keyword evidence="5 8" id="KW-0863">Zinc-finger</keyword>
<feature type="region of interest" description="Disordered" evidence="9">
    <location>
        <begin position="215"/>
        <end position="318"/>
    </location>
</feature>
<gene>
    <name evidence="11" type="primary">ZNF692</name>
</gene>
<dbReference type="GO" id="GO:0006111">
    <property type="term" value="P:regulation of gluconeogenesis"/>
    <property type="evidence" value="ECO:0007669"/>
    <property type="project" value="Ensembl"/>
</dbReference>
<dbReference type="PANTHER" id="PTHR46179">
    <property type="entry name" value="ZINC FINGER PROTEIN"/>
    <property type="match status" value="1"/>
</dbReference>
<dbReference type="InterPro" id="IPR036236">
    <property type="entry name" value="Znf_C2H2_sf"/>
</dbReference>
<dbReference type="FunFam" id="3.30.160.60:FF:000598">
    <property type="entry name" value="zinc finger protein 692 isoform X2"/>
    <property type="match status" value="1"/>
</dbReference>
<evidence type="ECO:0000256" key="9">
    <source>
        <dbReference type="SAM" id="MobiDB-lite"/>
    </source>
</evidence>
<dbReference type="PROSITE" id="PS50157">
    <property type="entry name" value="ZINC_FINGER_C2H2_2"/>
    <property type="match status" value="5"/>
</dbReference>
<feature type="compositionally biased region" description="Acidic residues" evidence="9">
    <location>
        <begin position="228"/>
        <end position="250"/>
    </location>
</feature>
<dbReference type="OMA" id="MVWECLA"/>
<feature type="region of interest" description="Disordered" evidence="9">
    <location>
        <begin position="130"/>
        <end position="200"/>
    </location>
</feature>
<dbReference type="FunFam" id="3.30.160.60:FF:000183">
    <property type="entry name" value="E3 ubiquitin-protein ligase ZFP91"/>
    <property type="match status" value="1"/>
</dbReference>
<feature type="compositionally biased region" description="Pro residues" evidence="9">
    <location>
        <begin position="485"/>
        <end position="498"/>
    </location>
</feature>
<feature type="domain" description="C2H2-type" evidence="10">
    <location>
        <begin position="456"/>
        <end position="479"/>
    </location>
</feature>
<feature type="compositionally biased region" description="Low complexity" evidence="9">
    <location>
        <begin position="185"/>
        <end position="198"/>
    </location>
</feature>
<evidence type="ECO:0000256" key="5">
    <source>
        <dbReference type="ARBA" id="ARBA00022771"/>
    </source>
</evidence>
<keyword evidence="3" id="KW-0479">Metal-binding</keyword>
<feature type="domain" description="C2H2-type" evidence="10">
    <location>
        <begin position="368"/>
        <end position="397"/>
    </location>
</feature>
<feature type="compositionally biased region" description="Basic and acidic residues" evidence="9">
    <location>
        <begin position="215"/>
        <end position="224"/>
    </location>
</feature>
<dbReference type="GO" id="GO:0008270">
    <property type="term" value="F:zinc ion binding"/>
    <property type="evidence" value="ECO:0007669"/>
    <property type="project" value="UniProtKB-KW"/>
</dbReference>
<comment type="similarity">
    <text evidence="2">Belongs to the krueppel C2H2-type zinc-finger protein family.</text>
</comment>
<dbReference type="GeneTree" id="ENSGT00940000161175"/>
<evidence type="ECO:0000256" key="6">
    <source>
        <dbReference type="ARBA" id="ARBA00022833"/>
    </source>
</evidence>
<feature type="compositionally biased region" description="Low complexity" evidence="9">
    <location>
        <begin position="290"/>
        <end position="299"/>
    </location>
</feature>
<dbReference type="AlphaFoldDB" id="A0A672U1Y5"/>
<evidence type="ECO:0000256" key="4">
    <source>
        <dbReference type="ARBA" id="ARBA00022737"/>
    </source>
</evidence>
<keyword evidence="7" id="KW-0539">Nucleus</keyword>
<dbReference type="InterPro" id="IPR051061">
    <property type="entry name" value="Zinc_finger_trans_reg"/>
</dbReference>
<dbReference type="InterPro" id="IPR013087">
    <property type="entry name" value="Znf_C2H2_type"/>
</dbReference>
<comment type="subcellular location">
    <subcellularLocation>
        <location evidence="1">Nucleus</location>
    </subcellularLocation>
</comment>
<evidence type="ECO:0000256" key="7">
    <source>
        <dbReference type="ARBA" id="ARBA00023242"/>
    </source>
</evidence>